<gene>
    <name evidence="1" type="ORF">S01H1_84541</name>
</gene>
<dbReference type="EMBL" id="BARS01057748">
    <property type="protein sequence ID" value="GAG42787.1"/>
    <property type="molecule type" value="Genomic_DNA"/>
</dbReference>
<dbReference type="AlphaFoldDB" id="X0Y663"/>
<organism evidence="1">
    <name type="scientific">marine sediment metagenome</name>
    <dbReference type="NCBI Taxonomy" id="412755"/>
    <lineage>
        <taxon>unclassified sequences</taxon>
        <taxon>metagenomes</taxon>
        <taxon>ecological metagenomes</taxon>
    </lineage>
</organism>
<sequence length="51" mass="5823">DKRGGRVRGVGRKTVENIREWLGLDNVMMLGLEVNETLLKRVEKAKEKENG</sequence>
<comment type="caution">
    <text evidence="1">The sequence shown here is derived from an EMBL/GenBank/DDBJ whole genome shotgun (WGS) entry which is preliminary data.</text>
</comment>
<name>X0Y663_9ZZZZ</name>
<accession>X0Y663</accession>
<proteinExistence type="predicted"/>
<evidence type="ECO:0000313" key="1">
    <source>
        <dbReference type="EMBL" id="GAG42787.1"/>
    </source>
</evidence>
<feature type="non-terminal residue" evidence="1">
    <location>
        <position position="1"/>
    </location>
</feature>
<reference evidence="1" key="1">
    <citation type="journal article" date="2014" name="Front. Microbiol.">
        <title>High frequency of phylogenetically diverse reductive dehalogenase-homologous genes in deep subseafloor sedimentary metagenomes.</title>
        <authorList>
            <person name="Kawai M."/>
            <person name="Futagami T."/>
            <person name="Toyoda A."/>
            <person name="Takaki Y."/>
            <person name="Nishi S."/>
            <person name="Hori S."/>
            <person name="Arai W."/>
            <person name="Tsubouchi T."/>
            <person name="Morono Y."/>
            <person name="Uchiyama I."/>
            <person name="Ito T."/>
            <person name="Fujiyama A."/>
            <person name="Inagaki F."/>
            <person name="Takami H."/>
        </authorList>
    </citation>
    <scope>NUCLEOTIDE SEQUENCE</scope>
    <source>
        <strain evidence="1">Expedition CK06-06</strain>
    </source>
</reference>
<protein>
    <submittedName>
        <fullName evidence="1">Uncharacterized protein</fullName>
    </submittedName>
</protein>